<dbReference type="GO" id="GO:2000813">
    <property type="term" value="P:negative regulation of barbed-end actin filament capping"/>
    <property type="evidence" value="ECO:0007669"/>
    <property type="project" value="TreeGrafter"/>
</dbReference>
<evidence type="ECO:0000256" key="1">
    <source>
        <dbReference type="SAM" id="MobiDB-lite"/>
    </source>
</evidence>
<dbReference type="InterPro" id="IPR052853">
    <property type="entry name" value="Actin_dynamics_regulator"/>
</dbReference>
<dbReference type="PANTHER" id="PTHR47574">
    <property type="entry name" value="CANCER-RELATED REGULATOR OF ACTIN DYNAMICS"/>
    <property type="match status" value="1"/>
</dbReference>
<feature type="compositionally biased region" description="Basic and acidic residues" evidence="1">
    <location>
        <begin position="167"/>
        <end position="203"/>
    </location>
</feature>
<evidence type="ECO:0000313" key="4">
    <source>
        <dbReference type="Proteomes" id="UP000694565"/>
    </source>
</evidence>
<dbReference type="Proteomes" id="UP000694565">
    <property type="component" value="Unplaced"/>
</dbReference>
<dbReference type="GO" id="GO:0030277">
    <property type="term" value="P:maintenance of gastrointestinal epithelium"/>
    <property type="evidence" value="ECO:0007669"/>
    <property type="project" value="TreeGrafter"/>
</dbReference>
<dbReference type="InterPro" id="IPR028030">
    <property type="entry name" value="DUF4592"/>
</dbReference>
<feature type="domain" description="DUF4592" evidence="2">
    <location>
        <begin position="18"/>
        <end position="128"/>
    </location>
</feature>
<dbReference type="GeneTree" id="ENSGT00940000165267"/>
<protein>
    <recommendedName>
        <fullName evidence="2">DUF4592 domain-containing protein</fullName>
    </recommendedName>
</protein>
<sequence length="295" mass="35264">MRHVCRFLFVSKQRQIAQGIKFGQRPSSQRKSEGDEGSSDEEEVPPSPLRVLARVETEPATTEPKVTTFLPRVAPPVRSPRSRRVLSPAGTIESINLDSVPQSAPRLDNSAAKHKLSVKPKNQRVSRKHRQFRTGEPPHIFPHSQDLQEVSIPGAVPEDAEEASVSSDDRRRASVESFESFKKQRLHEEERRETRRRRELEDIKQEEEEKEEAERRRRKSEASREERRRREEEEMRIREEEERRMREEREEEERRRLEEQRMKRRQQQEEEEEEEAEEAAGRKRRKERKRRKRRS</sequence>
<evidence type="ECO:0000259" key="2">
    <source>
        <dbReference type="Pfam" id="PF15262"/>
    </source>
</evidence>
<dbReference type="Pfam" id="PF15262">
    <property type="entry name" value="DUF4592"/>
    <property type="match status" value="1"/>
</dbReference>
<dbReference type="Ensembl" id="ENSCLMT00005033188.1">
    <property type="protein sequence ID" value="ENSCLMP00005031822.1"/>
    <property type="gene ID" value="ENSCLMG00005015355.1"/>
</dbReference>
<feature type="compositionally biased region" description="Basic and acidic residues" evidence="1">
    <location>
        <begin position="212"/>
        <end position="261"/>
    </location>
</feature>
<feature type="compositionally biased region" description="Polar residues" evidence="1">
    <location>
        <begin position="93"/>
        <end position="102"/>
    </location>
</feature>
<name>A0A8C3G3L8_CYCLU</name>
<dbReference type="AlphaFoldDB" id="A0A8C3G3L8"/>
<reference evidence="3" key="1">
    <citation type="submission" date="2025-08" db="UniProtKB">
        <authorList>
            <consortium name="Ensembl"/>
        </authorList>
    </citation>
    <scope>IDENTIFICATION</scope>
</reference>
<reference evidence="3" key="2">
    <citation type="submission" date="2025-09" db="UniProtKB">
        <authorList>
            <consortium name="Ensembl"/>
        </authorList>
    </citation>
    <scope>IDENTIFICATION</scope>
</reference>
<proteinExistence type="predicted"/>
<dbReference type="PANTHER" id="PTHR47574:SF3">
    <property type="entry name" value="CAPPING PROTEIN-INHIBITING REGULATOR OF ACTIN DYNAMICS"/>
    <property type="match status" value="1"/>
</dbReference>
<feature type="compositionally biased region" description="Acidic residues" evidence="1">
    <location>
        <begin position="269"/>
        <end position="278"/>
    </location>
</feature>
<feature type="compositionally biased region" description="Basic residues" evidence="1">
    <location>
        <begin position="282"/>
        <end position="295"/>
    </location>
</feature>
<feature type="region of interest" description="Disordered" evidence="1">
    <location>
        <begin position="18"/>
        <end position="51"/>
    </location>
</feature>
<feature type="compositionally biased region" description="Basic residues" evidence="1">
    <location>
        <begin position="112"/>
        <end position="132"/>
    </location>
</feature>
<evidence type="ECO:0000313" key="3">
    <source>
        <dbReference type="Ensembl" id="ENSCLMP00005031822.1"/>
    </source>
</evidence>
<organism evidence="3 4">
    <name type="scientific">Cyclopterus lumpus</name>
    <name type="common">Lumpsucker</name>
    <dbReference type="NCBI Taxonomy" id="8103"/>
    <lineage>
        <taxon>Eukaryota</taxon>
        <taxon>Metazoa</taxon>
        <taxon>Chordata</taxon>
        <taxon>Craniata</taxon>
        <taxon>Vertebrata</taxon>
        <taxon>Euteleostomi</taxon>
        <taxon>Actinopterygii</taxon>
        <taxon>Neopterygii</taxon>
        <taxon>Teleostei</taxon>
        <taxon>Neoteleostei</taxon>
        <taxon>Acanthomorphata</taxon>
        <taxon>Eupercaria</taxon>
        <taxon>Perciformes</taxon>
        <taxon>Cottioidei</taxon>
        <taxon>Cottales</taxon>
        <taxon>Cyclopteridae</taxon>
        <taxon>Cyclopterus</taxon>
    </lineage>
</organism>
<feature type="compositionally biased region" description="Acidic residues" evidence="1">
    <location>
        <begin position="35"/>
        <end position="44"/>
    </location>
</feature>
<keyword evidence="4" id="KW-1185">Reference proteome</keyword>
<accession>A0A8C3G3L8</accession>
<feature type="region of interest" description="Disordered" evidence="1">
    <location>
        <begin position="71"/>
        <end position="295"/>
    </location>
</feature>